<dbReference type="Gene3D" id="3.30.70.1320">
    <property type="entry name" value="Multidrug efflux transporter AcrB pore domain like"/>
    <property type="match status" value="1"/>
</dbReference>
<feature type="transmembrane region" description="Helical" evidence="1">
    <location>
        <begin position="463"/>
        <end position="488"/>
    </location>
</feature>
<dbReference type="GO" id="GO:0005886">
    <property type="term" value="C:plasma membrane"/>
    <property type="evidence" value="ECO:0007669"/>
    <property type="project" value="TreeGrafter"/>
</dbReference>
<proteinExistence type="predicted"/>
<keyword evidence="1" id="KW-0472">Membrane</keyword>
<comment type="caution">
    <text evidence="2">The sequence shown here is derived from an EMBL/GenBank/DDBJ whole genome shotgun (WGS) entry which is preliminary data.</text>
</comment>
<keyword evidence="1" id="KW-0812">Transmembrane</keyword>
<dbReference type="SUPFAM" id="SSF82866">
    <property type="entry name" value="Multidrug efflux transporter AcrB transmembrane domain"/>
    <property type="match status" value="1"/>
</dbReference>
<dbReference type="SUPFAM" id="SSF82693">
    <property type="entry name" value="Multidrug efflux transporter AcrB pore domain, PN1, PN2, PC1 and PC2 subdomains"/>
    <property type="match status" value="2"/>
</dbReference>
<feature type="transmembrane region" description="Helical" evidence="1">
    <location>
        <begin position="358"/>
        <end position="377"/>
    </location>
</feature>
<accession>A0A497E454</accession>
<dbReference type="Gene3D" id="3.30.2090.10">
    <property type="entry name" value="Multidrug efflux transporter AcrB TolC docking domain, DN and DC subdomains"/>
    <property type="match status" value="1"/>
</dbReference>
<dbReference type="Pfam" id="PF00873">
    <property type="entry name" value="ACR_tran"/>
    <property type="match status" value="1"/>
</dbReference>
<feature type="transmembrane region" description="Helical" evidence="1">
    <location>
        <begin position="383"/>
        <end position="408"/>
    </location>
</feature>
<dbReference type="Proteomes" id="UP000279422">
    <property type="component" value="Unassembled WGS sequence"/>
</dbReference>
<reference evidence="2 3" key="1">
    <citation type="submission" date="2018-06" db="EMBL/GenBank/DDBJ databases">
        <title>Extensive metabolic versatility and redundancy in microbially diverse, dynamic hydrothermal sediments.</title>
        <authorList>
            <person name="Dombrowski N."/>
            <person name="Teske A."/>
            <person name="Baker B.J."/>
        </authorList>
    </citation>
    <scope>NUCLEOTIDE SEQUENCE [LARGE SCALE GENOMIC DNA]</scope>
    <source>
        <strain evidence="2">B47_G16</strain>
    </source>
</reference>
<name>A0A497E454_UNCAE</name>
<evidence type="ECO:0000313" key="2">
    <source>
        <dbReference type="EMBL" id="RLE07920.1"/>
    </source>
</evidence>
<dbReference type="SUPFAM" id="SSF82714">
    <property type="entry name" value="Multidrug efflux transporter AcrB TolC docking domain, DN and DC subdomains"/>
    <property type="match status" value="1"/>
</dbReference>
<dbReference type="InterPro" id="IPR001036">
    <property type="entry name" value="Acrflvin-R"/>
</dbReference>
<dbReference type="GO" id="GO:0042910">
    <property type="term" value="F:xenobiotic transmembrane transporter activity"/>
    <property type="evidence" value="ECO:0007669"/>
    <property type="project" value="TreeGrafter"/>
</dbReference>
<feature type="transmembrane region" description="Helical" evidence="1">
    <location>
        <begin position="525"/>
        <end position="544"/>
    </location>
</feature>
<evidence type="ECO:0000256" key="1">
    <source>
        <dbReference type="SAM" id="Phobius"/>
    </source>
</evidence>
<dbReference type="Gene3D" id="3.30.70.1430">
    <property type="entry name" value="Multidrug efflux transporter AcrB pore domain"/>
    <property type="match status" value="2"/>
</dbReference>
<evidence type="ECO:0000313" key="3">
    <source>
        <dbReference type="Proteomes" id="UP000279422"/>
    </source>
</evidence>
<dbReference type="InterPro" id="IPR027463">
    <property type="entry name" value="AcrB_DN_DC_subdom"/>
</dbReference>
<dbReference type="EMBL" id="QMPZ01000130">
    <property type="protein sequence ID" value="RLE07920.1"/>
    <property type="molecule type" value="Genomic_DNA"/>
</dbReference>
<feature type="transmembrane region" description="Helical" evidence="1">
    <location>
        <begin position="12"/>
        <end position="29"/>
    </location>
</feature>
<dbReference type="PANTHER" id="PTHR32063">
    <property type="match status" value="1"/>
</dbReference>
<protein>
    <submittedName>
        <fullName evidence="2">AcrB/AcrD/AcrF family protein</fullName>
    </submittedName>
</protein>
<dbReference type="PRINTS" id="PR00702">
    <property type="entry name" value="ACRIFLAVINRP"/>
</dbReference>
<sequence length="599" mass="65974">MSLSSISVKRPITTFMVFAAIIVIGIFSLRQIPIDLLPDISYPAMAVITDYEGAAPEEVERMVTEPIERMVSTVNNIKEVSSISYEGRSLVLINFTWGTDMDAAANDVREKIALAERMLPDEAEKPLVFKFDPSLMPVEILSLSGNLPLERLRRLAEDRVKYELEQIEGVASVSVSGGREREIQVLVDRDKLESVGLSIGQLVRILRAENINLPAGYMETEDQELLIRGMGEFRSVEQIKNVVICGRGGPVYLKDVAEVRDSFKEKRGEVLVNGREAVILSVFKESGANTVRVSEGVRQRLSSIGKLLPPSVEIDTIIDTSEYIRDSISNLQQTAIQGAAIAMVVVFLFLANLPSTLIISFAIPVSVLVAFILLRLAGLTLNIMTLGGLAIGVGMMVDNAIVILENIFRHRQRGEPAQRAAVMGSNEMGMAVTASTLTTLVVFISLLFVSGIVGILFKHIAYTVIFSLSASLLVALTLIPMLSSKYLSAKTLERKKRRRFSRKLNEYMESRYGFILDWALAHKKVVILGSVSILGATLLLLPRIGSEFIPQTDQGVINISVETPTGTKWRITEKVAKKVEEVIRESVPELDKTLIQVGS</sequence>
<dbReference type="Gene3D" id="1.20.1640.10">
    <property type="entry name" value="Multidrug efflux transporter AcrB transmembrane domain"/>
    <property type="match status" value="2"/>
</dbReference>
<feature type="transmembrane region" description="Helical" evidence="1">
    <location>
        <begin position="429"/>
        <end position="457"/>
    </location>
</feature>
<keyword evidence="1" id="KW-1133">Transmembrane helix</keyword>
<dbReference type="AlphaFoldDB" id="A0A497E454"/>
<dbReference type="PANTHER" id="PTHR32063:SF0">
    <property type="entry name" value="SWARMING MOTILITY PROTEIN SWRC"/>
    <property type="match status" value="1"/>
</dbReference>
<gene>
    <name evidence="2" type="ORF">DRJ00_07220</name>
</gene>
<feature type="non-terminal residue" evidence="2">
    <location>
        <position position="599"/>
    </location>
</feature>
<organism evidence="2 3">
    <name type="scientific">Aerophobetes bacterium</name>
    <dbReference type="NCBI Taxonomy" id="2030807"/>
    <lineage>
        <taxon>Bacteria</taxon>
        <taxon>Candidatus Aerophobota</taxon>
    </lineage>
</organism>